<feature type="domain" description="Cupin type-2" evidence="1">
    <location>
        <begin position="75"/>
        <end position="141"/>
    </location>
</feature>
<dbReference type="Pfam" id="PF07883">
    <property type="entry name" value="Cupin_2"/>
    <property type="match status" value="1"/>
</dbReference>
<accession>A0A9X3MSK6</accession>
<dbReference type="PANTHER" id="PTHR36156:SF2">
    <property type="entry name" value="CUPIN TYPE-2 DOMAIN-CONTAINING PROTEIN"/>
    <property type="match status" value="1"/>
</dbReference>
<dbReference type="Gene3D" id="2.20.70.150">
    <property type="match status" value="1"/>
</dbReference>
<evidence type="ECO:0000313" key="2">
    <source>
        <dbReference type="EMBL" id="MDA0160400.1"/>
    </source>
</evidence>
<dbReference type="SUPFAM" id="SSF51182">
    <property type="entry name" value="RmlC-like cupins"/>
    <property type="match status" value="1"/>
</dbReference>
<organism evidence="2 3">
    <name type="scientific">Solirubrobacter ginsenosidimutans</name>
    <dbReference type="NCBI Taxonomy" id="490573"/>
    <lineage>
        <taxon>Bacteria</taxon>
        <taxon>Bacillati</taxon>
        <taxon>Actinomycetota</taxon>
        <taxon>Thermoleophilia</taxon>
        <taxon>Solirubrobacterales</taxon>
        <taxon>Solirubrobacteraceae</taxon>
        <taxon>Solirubrobacter</taxon>
    </lineage>
</organism>
<dbReference type="InterPro" id="IPR013096">
    <property type="entry name" value="Cupin_2"/>
</dbReference>
<dbReference type="EMBL" id="JAPDOD010000005">
    <property type="protein sequence ID" value="MDA0160400.1"/>
    <property type="molecule type" value="Genomic_DNA"/>
</dbReference>
<sequence length="166" mass="18402">MSVPRRIVTGHDANGRSVVLSDGPTPRTHENEFAIFHELWNTRAMPAPVAPTEREPTERPLITPPDPNGTIVRITVIKAGEQSPMHRTESIDYGIVLEGEIWLVLDDGSETRLGPGDVAIQRGTDHAWVNRSDQAARIVFILVHGRFTDELRSAIGSPELWDQALD</sequence>
<gene>
    <name evidence="2" type="ORF">OM076_08995</name>
</gene>
<keyword evidence="3" id="KW-1185">Reference proteome</keyword>
<evidence type="ECO:0000313" key="3">
    <source>
        <dbReference type="Proteomes" id="UP001149140"/>
    </source>
</evidence>
<dbReference type="RefSeq" id="WP_270039215.1">
    <property type="nucleotide sequence ID" value="NZ_JAPDOD010000005.1"/>
</dbReference>
<reference evidence="2" key="1">
    <citation type="submission" date="2022-10" db="EMBL/GenBank/DDBJ databases">
        <title>The WGS of Solirubrobacter ginsenosidimutans DSM 21036.</title>
        <authorList>
            <person name="Jiang Z."/>
        </authorList>
    </citation>
    <scope>NUCLEOTIDE SEQUENCE</scope>
    <source>
        <strain evidence="2">DSM 21036</strain>
    </source>
</reference>
<dbReference type="Gene3D" id="2.60.120.10">
    <property type="entry name" value="Jelly Rolls"/>
    <property type="match status" value="1"/>
</dbReference>
<name>A0A9X3MSK6_9ACTN</name>
<dbReference type="AlphaFoldDB" id="A0A9X3MSK6"/>
<evidence type="ECO:0000259" key="1">
    <source>
        <dbReference type="Pfam" id="PF07883"/>
    </source>
</evidence>
<proteinExistence type="predicted"/>
<dbReference type="PANTHER" id="PTHR36156">
    <property type="entry name" value="SLR2101 PROTEIN"/>
    <property type="match status" value="1"/>
</dbReference>
<protein>
    <submittedName>
        <fullName evidence="2">Cupin domain-containing protein</fullName>
    </submittedName>
</protein>
<comment type="caution">
    <text evidence="2">The sequence shown here is derived from an EMBL/GenBank/DDBJ whole genome shotgun (WGS) entry which is preliminary data.</text>
</comment>
<dbReference type="InterPro" id="IPR011051">
    <property type="entry name" value="RmlC_Cupin_sf"/>
</dbReference>
<dbReference type="CDD" id="cd02231">
    <property type="entry name" value="cupin_BLL6423-like"/>
    <property type="match status" value="1"/>
</dbReference>
<dbReference type="InterPro" id="IPR014710">
    <property type="entry name" value="RmlC-like_jellyroll"/>
</dbReference>
<dbReference type="InterPro" id="IPR047142">
    <property type="entry name" value="OryJ/VirC-like"/>
</dbReference>
<dbReference type="Proteomes" id="UP001149140">
    <property type="component" value="Unassembled WGS sequence"/>
</dbReference>